<accession>A0A6B9G2A6</accession>
<evidence type="ECO:0000313" key="3">
    <source>
        <dbReference type="Proteomes" id="UP000502005"/>
    </source>
</evidence>
<reference evidence="2 3" key="1">
    <citation type="submission" date="2017-11" db="EMBL/GenBank/DDBJ databases">
        <title>Genome sequence of Pantoea cypripedii NE1.</title>
        <authorList>
            <person name="Nascimento F.X."/>
        </authorList>
    </citation>
    <scope>NUCLEOTIDE SEQUENCE [LARGE SCALE GENOMIC DNA]</scope>
    <source>
        <strain evidence="2 3">NE1</strain>
        <plasmid evidence="3">pne1a</plasmid>
    </source>
</reference>
<keyword evidence="2" id="KW-0614">Plasmid</keyword>
<evidence type="ECO:0000313" key="2">
    <source>
        <dbReference type="EMBL" id="QGY31671.1"/>
    </source>
</evidence>
<gene>
    <name evidence="2" type="ORF">CUN67_22065</name>
</gene>
<dbReference type="AlphaFoldDB" id="A0A6B9G2A6"/>
<dbReference type="RefSeq" id="WP_208717567.1">
    <property type="nucleotide sequence ID" value="NZ_CP024769.1"/>
</dbReference>
<organism evidence="2 3">
    <name type="scientific">Pantoea cypripedii</name>
    <name type="common">Pectobacterium cypripedii</name>
    <name type="synonym">Erwinia cypripedii</name>
    <dbReference type="NCBI Taxonomy" id="55209"/>
    <lineage>
        <taxon>Bacteria</taxon>
        <taxon>Pseudomonadati</taxon>
        <taxon>Pseudomonadota</taxon>
        <taxon>Gammaproteobacteria</taxon>
        <taxon>Enterobacterales</taxon>
        <taxon>Erwiniaceae</taxon>
        <taxon>Pantoea</taxon>
    </lineage>
</organism>
<sequence>MKNLNLNELDCFITVYFGQDYDLIDDSDEIEPKIDAFIADTHFALRHGLIADIDLLTEECDDLDKGFNHRYGSDFDPKLWGTNPTAFLQLVRDKVSQSLKDK</sequence>
<proteinExistence type="predicted"/>
<feature type="domain" description="CdiI immunity protein" evidence="1">
    <location>
        <begin position="6"/>
        <end position="94"/>
    </location>
</feature>
<evidence type="ECO:0000259" key="1">
    <source>
        <dbReference type="Pfam" id="PF18593"/>
    </source>
</evidence>
<dbReference type="Pfam" id="PF18593">
    <property type="entry name" value="CdiI_2"/>
    <property type="match status" value="1"/>
</dbReference>
<dbReference type="EMBL" id="CP024769">
    <property type="protein sequence ID" value="QGY31671.1"/>
    <property type="molecule type" value="Genomic_DNA"/>
</dbReference>
<dbReference type="Proteomes" id="UP000502005">
    <property type="component" value="Plasmid pNE1A"/>
</dbReference>
<geneLocation type="plasmid" evidence="3">
    <name>pne1a</name>
</geneLocation>
<protein>
    <recommendedName>
        <fullName evidence="1">CdiI immunity protein domain-containing protein</fullName>
    </recommendedName>
</protein>
<name>A0A6B9G2A6_PANCY</name>
<dbReference type="InterPro" id="IPR041129">
    <property type="entry name" value="CdiI_2"/>
</dbReference>